<dbReference type="Pfam" id="PF00990">
    <property type="entry name" value="GGDEF"/>
    <property type="match status" value="1"/>
</dbReference>
<dbReference type="PROSITE" id="PS50887">
    <property type="entry name" value="GGDEF"/>
    <property type="match status" value="1"/>
</dbReference>
<organism evidence="5 6">
    <name type="scientific">Curvibacter cyanobacteriorum</name>
    <dbReference type="NCBI Taxonomy" id="3026422"/>
    <lineage>
        <taxon>Bacteria</taxon>
        <taxon>Pseudomonadati</taxon>
        <taxon>Pseudomonadota</taxon>
        <taxon>Betaproteobacteria</taxon>
        <taxon>Burkholderiales</taxon>
        <taxon>Comamonadaceae</taxon>
        <taxon>Curvibacter</taxon>
    </lineage>
</organism>
<evidence type="ECO:0000313" key="6">
    <source>
        <dbReference type="Proteomes" id="UP001528673"/>
    </source>
</evidence>
<dbReference type="Gene3D" id="3.30.70.270">
    <property type="match status" value="1"/>
</dbReference>
<keyword evidence="3" id="KW-1133">Transmembrane helix</keyword>
<keyword evidence="6" id="KW-1185">Reference proteome</keyword>
<reference evidence="5 6" key="1">
    <citation type="submission" date="2023-02" db="EMBL/GenBank/DDBJ databases">
        <title>Bacterial whole genomic sequence of Curvibacter sp. HBC61.</title>
        <authorList>
            <person name="Le V."/>
            <person name="Ko S.-R."/>
            <person name="Ahn C.-Y."/>
            <person name="Oh H.-M."/>
        </authorList>
    </citation>
    <scope>NUCLEOTIDE SEQUENCE [LARGE SCALE GENOMIC DNA]</scope>
    <source>
        <strain evidence="5 6">HBC61</strain>
    </source>
</reference>
<feature type="domain" description="GGDEF" evidence="4">
    <location>
        <begin position="280"/>
        <end position="408"/>
    </location>
</feature>
<keyword evidence="5" id="KW-0548">Nucleotidyltransferase</keyword>
<dbReference type="PANTHER" id="PTHR45138">
    <property type="entry name" value="REGULATORY COMPONENTS OF SENSORY TRANSDUCTION SYSTEM"/>
    <property type="match status" value="1"/>
</dbReference>
<dbReference type="GO" id="GO:0052621">
    <property type="term" value="F:diguanylate cyclase activity"/>
    <property type="evidence" value="ECO:0007669"/>
    <property type="project" value="UniProtKB-EC"/>
</dbReference>
<name>A0ABT5MYC9_9BURK</name>
<sequence>MPVSIRARLNQMLLFMTVLGVAIAVTWAWWISRGQVLHDVEDRARQHMVTAQAIRQYTETHVREALLADTQQFHPASVPSFAASTTLALLQKDYPDFDYREVALNPTVPAHQPQGWDRVAVDAFRANPDLSSLQSRDCEPGGQRWCLARPLRAKAACLSCHGQPEQAPAAMLARYGATHGFGWQVGEVVGAQVVSVNLAPLWGRVYRAMGRTAALSLGIMGLFFVIMNFALKRMVISPLQAHSDGWQRLASEDALTGLANRREFNLRAEQAVRWAEREHRPLSFIVLDLDSFKQLNDRFGHAEGDGVLRTLGQLLSQSTRHRDLPARLGGEEFALMVPGHDLMSAHQFAEALRHKVEFTVFPRGLPVTASLGVAQWQPGESVAETLQRADEALYRAKAAGRNTVCIAP</sequence>
<dbReference type="InterPro" id="IPR029787">
    <property type="entry name" value="Nucleotide_cyclase"/>
</dbReference>
<keyword evidence="3" id="KW-0472">Membrane</keyword>
<comment type="catalytic activity">
    <reaction evidence="2">
        <text>2 GTP = 3',3'-c-di-GMP + 2 diphosphate</text>
        <dbReference type="Rhea" id="RHEA:24898"/>
        <dbReference type="ChEBI" id="CHEBI:33019"/>
        <dbReference type="ChEBI" id="CHEBI:37565"/>
        <dbReference type="ChEBI" id="CHEBI:58805"/>
        <dbReference type="EC" id="2.7.7.65"/>
    </reaction>
</comment>
<dbReference type="PANTHER" id="PTHR45138:SF9">
    <property type="entry name" value="DIGUANYLATE CYCLASE DGCM-RELATED"/>
    <property type="match status" value="1"/>
</dbReference>
<dbReference type="InterPro" id="IPR021796">
    <property type="entry name" value="Tll0287-like_dom"/>
</dbReference>
<gene>
    <name evidence="5" type="ORF">PSQ40_10790</name>
</gene>
<accession>A0ABT5MYC9</accession>
<evidence type="ECO:0000259" key="4">
    <source>
        <dbReference type="PROSITE" id="PS50887"/>
    </source>
</evidence>
<protein>
    <recommendedName>
        <fullName evidence="1">diguanylate cyclase</fullName>
        <ecNumber evidence="1">2.7.7.65</ecNumber>
    </recommendedName>
</protein>
<feature type="transmembrane region" description="Helical" evidence="3">
    <location>
        <begin position="12"/>
        <end position="30"/>
    </location>
</feature>
<dbReference type="Pfam" id="PF11845">
    <property type="entry name" value="Tll0287-like"/>
    <property type="match status" value="1"/>
</dbReference>
<dbReference type="SMART" id="SM00267">
    <property type="entry name" value="GGDEF"/>
    <property type="match status" value="1"/>
</dbReference>
<dbReference type="InterPro" id="IPR000160">
    <property type="entry name" value="GGDEF_dom"/>
</dbReference>
<dbReference type="CDD" id="cd01949">
    <property type="entry name" value="GGDEF"/>
    <property type="match status" value="1"/>
</dbReference>
<feature type="transmembrane region" description="Helical" evidence="3">
    <location>
        <begin position="213"/>
        <end position="231"/>
    </location>
</feature>
<keyword evidence="5" id="KW-0808">Transferase</keyword>
<dbReference type="RefSeq" id="WP_273951427.1">
    <property type="nucleotide sequence ID" value="NZ_JAQSIP010000004.1"/>
</dbReference>
<dbReference type="NCBIfam" id="TIGR00254">
    <property type="entry name" value="GGDEF"/>
    <property type="match status" value="1"/>
</dbReference>
<evidence type="ECO:0000256" key="1">
    <source>
        <dbReference type="ARBA" id="ARBA00012528"/>
    </source>
</evidence>
<evidence type="ECO:0000256" key="2">
    <source>
        <dbReference type="ARBA" id="ARBA00034247"/>
    </source>
</evidence>
<proteinExistence type="predicted"/>
<dbReference type="EC" id="2.7.7.65" evidence="1"/>
<dbReference type="InterPro" id="IPR050469">
    <property type="entry name" value="Diguanylate_Cyclase"/>
</dbReference>
<comment type="caution">
    <text evidence="5">The sequence shown here is derived from an EMBL/GenBank/DDBJ whole genome shotgun (WGS) entry which is preliminary data.</text>
</comment>
<dbReference type="Proteomes" id="UP001528673">
    <property type="component" value="Unassembled WGS sequence"/>
</dbReference>
<evidence type="ECO:0000256" key="3">
    <source>
        <dbReference type="SAM" id="Phobius"/>
    </source>
</evidence>
<dbReference type="SUPFAM" id="SSF55073">
    <property type="entry name" value="Nucleotide cyclase"/>
    <property type="match status" value="1"/>
</dbReference>
<keyword evidence="3" id="KW-0812">Transmembrane</keyword>
<dbReference type="EMBL" id="JAQSIP010000004">
    <property type="protein sequence ID" value="MDD0839059.1"/>
    <property type="molecule type" value="Genomic_DNA"/>
</dbReference>
<dbReference type="InterPro" id="IPR043128">
    <property type="entry name" value="Rev_trsase/Diguanyl_cyclase"/>
</dbReference>
<evidence type="ECO:0000313" key="5">
    <source>
        <dbReference type="EMBL" id="MDD0839059.1"/>
    </source>
</evidence>